<comment type="caution">
    <text evidence="1">The sequence shown here is derived from an EMBL/GenBank/DDBJ whole genome shotgun (WGS) entry which is preliminary data.</text>
</comment>
<accession>A0A1V9Y0S7</accession>
<reference evidence="1 2" key="1">
    <citation type="journal article" date="2017" name="Gigascience">
        <title>Draft genome of the honey bee ectoparasitic mite, Tropilaelaps mercedesae, is shaped by the parasitic life history.</title>
        <authorList>
            <person name="Dong X."/>
            <person name="Armstrong S.D."/>
            <person name="Xia D."/>
            <person name="Makepeace B.L."/>
            <person name="Darby A.C."/>
            <person name="Kadowaki T."/>
        </authorList>
    </citation>
    <scope>NUCLEOTIDE SEQUENCE [LARGE SCALE GENOMIC DNA]</scope>
    <source>
        <strain evidence="1">Wuxi-XJTLU</strain>
    </source>
</reference>
<dbReference type="AlphaFoldDB" id="A0A1V9Y0S7"/>
<organism evidence="1 2">
    <name type="scientific">Tropilaelaps mercedesae</name>
    <dbReference type="NCBI Taxonomy" id="418985"/>
    <lineage>
        <taxon>Eukaryota</taxon>
        <taxon>Metazoa</taxon>
        <taxon>Ecdysozoa</taxon>
        <taxon>Arthropoda</taxon>
        <taxon>Chelicerata</taxon>
        <taxon>Arachnida</taxon>
        <taxon>Acari</taxon>
        <taxon>Parasitiformes</taxon>
        <taxon>Mesostigmata</taxon>
        <taxon>Gamasina</taxon>
        <taxon>Dermanyssoidea</taxon>
        <taxon>Laelapidae</taxon>
        <taxon>Tropilaelaps</taxon>
    </lineage>
</organism>
<sequence>MEDAILAWVTPVSACRCFGAALKRSMVHMGVVLHFPLSVGLGVLSEPTAKKPVFPVQAVSFVPATATFTSQENPSCHASDHGCQD</sequence>
<evidence type="ECO:0000313" key="1">
    <source>
        <dbReference type="EMBL" id="OQR79302.1"/>
    </source>
</evidence>
<keyword evidence="2" id="KW-1185">Reference proteome</keyword>
<proteinExistence type="predicted"/>
<dbReference type="InParanoid" id="A0A1V9Y0S7"/>
<dbReference type="EMBL" id="MNPL01001273">
    <property type="protein sequence ID" value="OQR79302.1"/>
    <property type="molecule type" value="Genomic_DNA"/>
</dbReference>
<gene>
    <name evidence="1" type="ORF">BIW11_02574</name>
</gene>
<evidence type="ECO:0000313" key="2">
    <source>
        <dbReference type="Proteomes" id="UP000192247"/>
    </source>
</evidence>
<name>A0A1V9Y0S7_9ACAR</name>
<protein>
    <submittedName>
        <fullName evidence="1">Uncharacterized protein</fullName>
    </submittedName>
</protein>
<dbReference type="Proteomes" id="UP000192247">
    <property type="component" value="Unassembled WGS sequence"/>
</dbReference>